<dbReference type="EMBL" id="QMDV01000002">
    <property type="protein sequence ID" value="RAU83259.1"/>
    <property type="molecule type" value="Genomic_DNA"/>
</dbReference>
<feature type="chain" id="PRO_5016974926" description="Porin" evidence="1">
    <location>
        <begin position="24"/>
        <end position="636"/>
    </location>
</feature>
<sequence length="636" mass="73887">MNKKLLFRILLVLGIFSGQVATAQIIDDSTEVVYSPKTTLQLFEQDVLNGRYVETRIDTSIQNTHNERFWFQDSAYYQHLGNIGTASQPLLFRMPNKIGVRLGRHAFDRYAYNPRNINYYDTRSPYSHLYYVQGGRGEQVFEAIYARNITPNWNIGAAYQIISAEKQLATSPQENGLISGRGAKIFSHYTSKDKKYDLFANFTLFRHEQVEQGGVRRPEEEGLRDNLFLYENGTINLQQATTQEKRSTYHLLHMYKLAQENLKVYHQFDLGFQEDDFTDDGIPLLINTATNDTSVYFYPRALYSTRLTRDQSKYRELENIVGFTGRTKISSYKVYAKLRNSKLTYKAAQTIRPNADSIAATLTQSRSYNQVFVGGELSGFYKKAEVVLNGEVQVPSDYRVKALARLGGAYGSIERVLQSPSLTETFILSNHFDWDNEDRFNNSVYDRLEVGYASKFGERQFLRVTGHFNNIKRYFYFDEQFTPQQEDRQRLFGAELQHHIRFGSIHFENFIAYTNTSDADKIRVPEWLLDSKLYFEGSLFKKALYGQFGVQAYLPSSYYGDGYMPVTQHFYIQNELKTAGYPVLDVFLTADIKTLNIFLKMSHINSELWEPGYLETPYYPGMRRSFVFGIKWMFFD</sequence>
<feature type="signal peptide" evidence="1">
    <location>
        <begin position="1"/>
        <end position="23"/>
    </location>
</feature>
<comment type="caution">
    <text evidence="2">The sequence shown here is derived from an EMBL/GenBank/DDBJ whole genome shotgun (WGS) entry which is preliminary data.</text>
</comment>
<dbReference type="RefSeq" id="WP_112305409.1">
    <property type="nucleotide sequence ID" value="NZ_QMDV01000002.1"/>
</dbReference>
<dbReference type="Proteomes" id="UP000251692">
    <property type="component" value="Unassembled WGS sequence"/>
</dbReference>
<protein>
    <recommendedName>
        <fullName evidence="4">Porin</fullName>
    </recommendedName>
</protein>
<proteinExistence type="predicted"/>
<dbReference type="Pfam" id="PF14121">
    <property type="entry name" value="Porin_10"/>
    <property type="match status" value="1"/>
</dbReference>
<dbReference type="AlphaFoldDB" id="A0A364RG36"/>
<reference evidence="2 3" key="2">
    <citation type="submission" date="2018-07" db="EMBL/GenBank/DDBJ databases">
        <title>Pontibacter sp. 2b14 genomic sequence and assembly.</title>
        <authorList>
            <person name="Du Z.-J."/>
        </authorList>
    </citation>
    <scope>NUCLEOTIDE SEQUENCE [LARGE SCALE GENOMIC DNA]</scope>
    <source>
        <strain evidence="2 3">2b14</strain>
    </source>
</reference>
<keyword evidence="3" id="KW-1185">Reference proteome</keyword>
<gene>
    <name evidence="2" type="ORF">DP923_08585</name>
</gene>
<organism evidence="2 3">
    <name type="scientific">Pontibacter arcticus</name>
    <dbReference type="NCBI Taxonomy" id="2080288"/>
    <lineage>
        <taxon>Bacteria</taxon>
        <taxon>Pseudomonadati</taxon>
        <taxon>Bacteroidota</taxon>
        <taxon>Cytophagia</taxon>
        <taxon>Cytophagales</taxon>
        <taxon>Hymenobacteraceae</taxon>
        <taxon>Pontibacter</taxon>
    </lineage>
</organism>
<reference evidence="2 3" key="1">
    <citation type="submission" date="2018-06" db="EMBL/GenBank/DDBJ databases">
        <authorList>
            <person name="Liu Z.-W."/>
        </authorList>
    </citation>
    <scope>NUCLEOTIDE SEQUENCE [LARGE SCALE GENOMIC DNA]</scope>
    <source>
        <strain evidence="2 3">2b14</strain>
    </source>
</reference>
<dbReference type="OrthoDB" id="1489309at2"/>
<evidence type="ECO:0000313" key="3">
    <source>
        <dbReference type="Proteomes" id="UP000251692"/>
    </source>
</evidence>
<evidence type="ECO:0000256" key="1">
    <source>
        <dbReference type="SAM" id="SignalP"/>
    </source>
</evidence>
<dbReference type="InterPro" id="IPR025631">
    <property type="entry name" value="Porin_10"/>
</dbReference>
<evidence type="ECO:0008006" key="4">
    <source>
        <dbReference type="Google" id="ProtNLM"/>
    </source>
</evidence>
<accession>A0A364RG36</accession>
<evidence type="ECO:0000313" key="2">
    <source>
        <dbReference type="EMBL" id="RAU83259.1"/>
    </source>
</evidence>
<name>A0A364RG36_9BACT</name>
<keyword evidence="1" id="KW-0732">Signal</keyword>